<dbReference type="EMBL" id="JBJHZZ010000014">
    <property type="protein sequence ID" value="MFL0248250.1"/>
    <property type="molecule type" value="Genomic_DNA"/>
</dbReference>
<feature type="transmembrane region" description="Helical" evidence="6">
    <location>
        <begin position="187"/>
        <end position="205"/>
    </location>
</feature>
<dbReference type="Proteomes" id="UP001623591">
    <property type="component" value="Unassembled WGS sequence"/>
</dbReference>
<protein>
    <submittedName>
        <fullName evidence="7">ABC transporter permease</fullName>
    </submittedName>
</protein>
<proteinExistence type="predicted"/>
<keyword evidence="8" id="KW-1185">Reference proteome</keyword>
<keyword evidence="4 6" id="KW-1133">Transmembrane helix</keyword>
<feature type="transmembrane region" description="Helical" evidence="6">
    <location>
        <begin position="127"/>
        <end position="149"/>
    </location>
</feature>
<keyword evidence="5 6" id="KW-0472">Membrane</keyword>
<dbReference type="InterPro" id="IPR051449">
    <property type="entry name" value="ABC-2_transporter_component"/>
</dbReference>
<accession>A0ABW8T8H8</accession>
<evidence type="ECO:0000313" key="8">
    <source>
        <dbReference type="Proteomes" id="UP001623591"/>
    </source>
</evidence>
<dbReference type="RefSeq" id="WP_406770677.1">
    <property type="nucleotide sequence ID" value="NZ_JBJHZZ010000014.1"/>
</dbReference>
<keyword evidence="2" id="KW-1003">Cell membrane</keyword>
<comment type="subcellular location">
    <subcellularLocation>
        <location evidence="1">Cell membrane</location>
        <topology evidence="1">Multi-pass membrane protein</topology>
    </subcellularLocation>
</comment>
<dbReference type="PANTHER" id="PTHR30294:SF29">
    <property type="entry name" value="MULTIDRUG ABC TRANSPORTER PERMEASE YBHS-RELATED"/>
    <property type="match status" value="1"/>
</dbReference>
<feature type="transmembrane region" description="Helical" evidence="6">
    <location>
        <begin position="48"/>
        <end position="69"/>
    </location>
</feature>
<feature type="transmembrane region" description="Helical" evidence="6">
    <location>
        <begin position="156"/>
        <end position="175"/>
    </location>
</feature>
<dbReference type="Pfam" id="PF12679">
    <property type="entry name" value="ABC2_membrane_2"/>
    <property type="match status" value="1"/>
</dbReference>
<gene>
    <name evidence="7" type="ORF">ACJDUG_14915</name>
</gene>
<dbReference type="PANTHER" id="PTHR30294">
    <property type="entry name" value="MEMBRANE COMPONENT OF ABC TRANSPORTER YHHJ-RELATED"/>
    <property type="match status" value="1"/>
</dbReference>
<evidence type="ECO:0000256" key="3">
    <source>
        <dbReference type="ARBA" id="ARBA00022692"/>
    </source>
</evidence>
<feature type="transmembrane region" description="Helical" evidence="6">
    <location>
        <begin position="212"/>
        <end position="232"/>
    </location>
</feature>
<feature type="transmembrane region" description="Helical" evidence="6">
    <location>
        <begin position="12"/>
        <end position="36"/>
    </location>
</feature>
<keyword evidence="3 6" id="KW-0812">Transmembrane</keyword>
<feature type="transmembrane region" description="Helical" evidence="6">
    <location>
        <begin position="90"/>
        <end position="115"/>
    </location>
</feature>
<evidence type="ECO:0000256" key="4">
    <source>
        <dbReference type="ARBA" id="ARBA00022989"/>
    </source>
</evidence>
<reference evidence="7 8" key="1">
    <citation type="submission" date="2024-11" db="EMBL/GenBank/DDBJ databases">
        <authorList>
            <person name="Heng Y.C."/>
            <person name="Lim A.C.H."/>
            <person name="Lee J.K.Y."/>
            <person name="Kittelmann S."/>
        </authorList>
    </citation>
    <scope>NUCLEOTIDE SEQUENCE [LARGE SCALE GENOMIC DNA]</scope>
    <source>
        <strain evidence="7 8">WILCCON 0185</strain>
    </source>
</reference>
<evidence type="ECO:0000256" key="1">
    <source>
        <dbReference type="ARBA" id="ARBA00004651"/>
    </source>
</evidence>
<evidence type="ECO:0000256" key="6">
    <source>
        <dbReference type="SAM" id="Phobius"/>
    </source>
</evidence>
<comment type="caution">
    <text evidence="7">The sequence shown here is derived from an EMBL/GenBank/DDBJ whole genome shotgun (WGS) entry which is preliminary data.</text>
</comment>
<organism evidence="7 8">
    <name type="scientific">Candidatus Clostridium stratigraminis</name>
    <dbReference type="NCBI Taxonomy" id="3381661"/>
    <lineage>
        <taxon>Bacteria</taxon>
        <taxon>Bacillati</taxon>
        <taxon>Bacillota</taxon>
        <taxon>Clostridia</taxon>
        <taxon>Eubacteriales</taxon>
        <taxon>Clostridiaceae</taxon>
        <taxon>Clostridium</taxon>
    </lineage>
</organism>
<feature type="transmembrane region" description="Helical" evidence="6">
    <location>
        <begin position="252"/>
        <end position="278"/>
    </location>
</feature>
<sequence length="287" mass="31879">MLAIFEKEIKSYFCSAVGYVFIGVFLLVCGIFFANYNLLPASPLYSDVLSSMTFLFLILVPILTMKLLAEEKHQKTDQLLMTSPLRVSEIVIGKYLASVTLFFITLLVTVLYPLILSKFGTLPVGEIIATYIGFAFMGAAFISVGIFASSFTDNQAVAAVVSFGILLLIWIMDWVQQGLPSGKTSGIVFAAVLAIGLSVLLFFVLRNIIISGLTTVIGAGIMLIIFLKNSALYEGFLPNFFGWFSLLKRFEYFGMGILDLGSVLYYLSFSILFVFFSIQMIEKRRWS</sequence>
<evidence type="ECO:0000256" key="2">
    <source>
        <dbReference type="ARBA" id="ARBA00022475"/>
    </source>
</evidence>
<evidence type="ECO:0000313" key="7">
    <source>
        <dbReference type="EMBL" id="MFL0248250.1"/>
    </source>
</evidence>
<name>A0ABW8T8H8_9CLOT</name>
<evidence type="ECO:0000256" key="5">
    <source>
        <dbReference type="ARBA" id="ARBA00023136"/>
    </source>
</evidence>